<sequence length="471" mass="52531">MSFKSIVRELREMRDGIGSMSRESRSPLHDHSRRTVRRPLLPNQNHGDRFIPNRSSMDLDMAHYLLMDSRKQNKNMETVSPWGEAYGTLLAETLMMNRTRILSFSSKPPTPANGIFKDVFLDSISDYQVKSVKQRRYISKSAERTLDAPEIIDDYYLNLLDWSSNNNLAIALGNTVHLWDASNGSTFILLSADQEIGPVTSVSWAPNGQHIAIGMNSSIVEIWDTTVHRKLRTLQGGHRSRVGSLSWNNHILSTGGKDALIINNDVRIRSHITQTYRGHHEEVCGLKWSGSSRQLASGGNDNLLHIWDLAMASYNSPTQWIHRFDDHVATVKALAWSPFQSNLLASGGGSGDRCIKFWNTNTGACLNSADTGSQVCSLLWSKNRGELLSSHGYTKNQLTLWKYPSMAKITELTGHTSRVLFMAQSPNGCTVASAGADEFLKFWNVFGSPEIAKPATKTSNAGPFTDIIHIR</sequence>
<reference evidence="1 2" key="1">
    <citation type="journal article" date="2022" name="Hortic Res">
        <title>A haplotype resolved chromosomal level avocado genome allows analysis of novel avocado genes.</title>
        <authorList>
            <person name="Nath O."/>
            <person name="Fletcher S.J."/>
            <person name="Hayward A."/>
            <person name="Shaw L.M."/>
            <person name="Masouleh A.K."/>
            <person name="Furtado A."/>
            <person name="Henry R.J."/>
            <person name="Mitter N."/>
        </authorList>
    </citation>
    <scope>NUCLEOTIDE SEQUENCE [LARGE SCALE GENOMIC DNA]</scope>
    <source>
        <strain evidence="2">cv. Hass</strain>
    </source>
</reference>
<dbReference type="EMBL" id="CM056812">
    <property type="protein sequence ID" value="KAJ8617893.1"/>
    <property type="molecule type" value="Genomic_DNA"/>
</dbReference>
<gene>
    <name evidence="1" type="ORF">MRB53_014079</name>
</gene>
<organism evidence="1 2">
    <name type="scientific">Persea americana</name>
    <name type="common">Avocado</name>
    <dbReference type="NCBI Taxonomy" id="3435"/>
    <lineage>
        <taxon>Eukaryota</taxon>
        <taxon>Viridiplantae</taxon>
        <taxon>Streptophyta</taxon>
        <taxon>Embryophyta</taxon>
        <taxon>Tracheophyta</taxon>
        <taxon>Spermatophyta</taxon>
        <taxon>Magnoliopsida</taxon>
        <taxon>Magnoliidae</taxon>
        <taxon>Laurales</taxon>
        <taxon>Lauraceae</taxon>
        <taxon>Persea</taxon>
    </lineage>
</organism>
<keyword evidence="2" id="KW-1185">Reference proteome</keyword>
<dbReference type="Proteomes" id="UP001234297">
    <property type="component" value="Chromosome 4"/>
</dbReference>
<evidence type="ECO:0000313" key="2">
    <source>
        <dbReference type="Proteomes" id="UP001234297"/>
    </source>
</evidence>
<protein>
    <submittedName>
        <fullName evidence="1">Uncharacterized protein</fullName>
    </submittedName>
</protein>
<name>A0ACC2KAF2_PERAE</name>
<proteinExistence type="predicted"/>
<accession>A0ACC2KAF2</accession>
<comment type="caution">
    <text evidence="1">The sequence shown here is derived from an EMBL/GenBank/DDBJ whole genome shotgun (WGS) entry which is preliminary data.</text>
</comment>
<evidence type="ECO:0000313" key="1">
    <source>
        <dbReference type="EMBL" id="KAJ8617893.1"/>
    </source>
</evidence>